<feature type="region of interest" description="Disordered" evidence="1">
    <location>
        <begin position="564"/>
        <end position="614"/>
    </location>
</feature>
<protein>
    <submittedName>
        <fullName evidence="4">Lysine-specific demethylase 4C</fullName>
    </submittedName>
</protein>
<dbReference type="GO" id="GO:0005634">
    <property type="term" value="C:nucleus"/>
    <property type="evidence" value="ECO:0007669"/>
    <property type="project" value="TreeGrafter"/>
</dbReference>
<dbReference type="Pfam" id="PF13771">
    <property type="entry name" value="zf-HC5HC2H"/>
    <property type="match status" value="1"/>
</dbReference>
<evidence type="ECO:0000256" key="1">
    <source>
        <dbReference type="SAM" id="MobiDB-lite"/>
    </source>
</evidence>
<dbReference type="OrthoDB" id="9547406at2759"/>
<dbReference type="SUPFAM" id="SSF51197">
    <property type="entry name" value="Clavaminate synthase-like"/>
    <property type="match status" value="1"/>
</dbReference>
<dbReference type="Pfam" id="PF02373">
    <property type="entry name" value="JmjC"/>
    <property type="match status" value="1"/>
</dbReference>
<proteinExistence type="predicted"/>
<dbReference type="PANTHER" id="PTHR10694">
    <property type="entry name" value="LYSINE-SPECIFIC DEMETHYLASE"/>
    <property type="match status" value="1"/>
</dbReference>
<name>A0A8E0VJU8_9TREM</name>
<dbReference type="GO" id="GO:0032454">
    <property type="term" value="F:histone H3K9 demethylase activity"/>
    <property type="evidence" value="ECO:0007669"/>
    <property type="project" value="TreeGrafter"/>
</dbReference>
<dbReference type="GO" id="GO:0051864">
    <property type="term" value="F:histone H3K36 demethylase activity"/>
    <property type="evidence" value="ECO:0007669"/>
    <property type="project" value="TreeGrafter"/>
</dbReference>
<feature type="compositionally biased region" description="Basic and acidic residues" evidence="1">
    <location>
        <begin position="343"/>
        <end position="357"/>
    </location>
</feature>
<feature type="domain" description="JmjN" evidence="2">
    <location>
        <begin position="27"/>
        <end position="69"/>
    </location>
</feature>
<dbReference type="Proteomes" id="UP000728185">
    <property type="component" value="Unassembled WGS sequence"/>
</dbReference>
<sequence>MSNPPGISDGPFIEKSSLREPSSIPGIPVYTPNSYEFQDFPGCIAKLEVMGAHHIGLCKVIPPQNWEPRPEGYGNIDHFIVDKPVIQEIITRKSMPFKEFRSLAGSSPYATPSHRDMEHLERKYWSSIQTGRPIYGANVSGTLTTNVSGWNISQLDSMLSRVLSSENVKIPGVNTPYLYYGMWRSTFSWHVEDVDLYSINYVHFGAPKFWYVIPPAYARRFEAFVFEYFRADFVHCHCFLRHKCVLIHPNVLEKAGIPTRKIVQRPGEFMINFPYAYHCGFNMGLNVAESTNFALPRWIEYGKKAKLCHCWDDTVKICMDPFVRLYQPHLYADWMKGIDRTPHPLDEYEPNESRPTRGEQCASHRQLTVPSNELAPMSNKHKPNSKGVITGRDVERAIPSEAGDLNQLDVRFVAEAESTPHIPEIAYTRSKDVPTNLDLSSPATSPVLRCESCLLTVHAKCYGVTTTSPNDTGLSTVQSSSSSDSKKKSLDAAWKCDACLASTRPRCLLCYIRGGAMKSLVNPVNKCTGQPYWAHVVCALANPGCRFVDVPRRLAAVTSEAIEAAQSGARRAKKSRRTRSSASEQSSSSPPPDITTPGICEYNTSTSHEGTDVDSVASHSSFLNALMPSTAIENLFHEDVKVPEEKLNNPLPSEDDSMNVIRKRQFSGCLRSRVPRSPSTDSNALAPAKSRARKQQLVCVVCKMPTRGLLPMTSCWKDGCSMRYHVTCAQMAGVLVGTGVYPNLFFLACDNHPTAYFQHHSIDMELSVDQKILIRKSGNPPTFVPARAVRMVTPMYCRLSFPDGTFSRDTPPEYLTVSCYCRCAVV</sequence>
<feature type="domain" description="JmjC" evidence="3">
    <location>
        <begin position="144"/>
        <end position="310"/>
    </location>
</feature>
<evidence type="ECO:0000259" key="3">
    <source>
        <dbReference type="PROSITE" id="PS51184"/>
    </source>
</evidence>
<dbReference type="GO" id="GO:0010468">
    <property type="term" value="P:regulation of gene expression"/>
    <property type="evidence" value="ECO:0007669"/>
    <property type="project" value="TreeGrafter"/>
</dbReference>
<dbReference type="SMART" id="SM00558">
    <property type="entry name" value="JmjC"/>
    <property type="match status" value="1"/>
</dbReference>
<reference evidence="4" key="1">
    <citation type="submission" date="2019-05" db="EMBL/GenBank/DDBJ databases">
        <title>Annotation for the trematode Fasciolopsis buski.</title>
        <authorList>
            <person name="Choi Y.-J."/>
        </authorList>
    </citation>
    <scope>NUCLEOTIDE SEQUENCE</scope>
    <source>
        <strain evidence="4">HT</strain>
        <tissue evidence="4">Whole worm</tissue>
    </source>
</reference>
<dbReference type="EMBL" id="LUCM01007481">
    <property type="protein sequence ID" value="KAA0189876.1"/>
    <property type="molecule type" value="Genomic_DNA"/>
</dbReference>
<accession>A0A8E0VJU8</accession>
<dbReference type="Gene3D" id="2.60.120.650">
    <property type="entry name" value="Cupin"/>
    <property type="match status" value="1"/>
</dbReference>
<feature type="region of interest" description="Disordered" evidence="1">
    <location>
        <begin position="343"/>
        <end position="387"/>
    </location>
</feature>
<feature type="compositionally biased region" description="Basic residues" evidence="1">
    <location>
        <begin position="570"/>
        <end position="579"/>
    </location>
</feature>
<dbReference type="GO" id="GO:0000785">
    <property type="term" value="C:chromatin"/>
    <property type="evidence" value="ECO:0007669"/>
    <property type="project" value="TreeGrafter"/>
</dbReference>
<dbReference type="InterPro" id="IPR013083">
    <property type="entry name" value="Znf_RING/FYVE/PHD"/>
</dbReference>
<dbReference type="PROSITE" id="PS51184">
    <property type="entry name" value="JMJC"/>
    <property type="match status" value="1"/>
</dbReference>
<evidence type="ECO:0000259" key="2">
    <source>
        <dbReference type="PROSITE" id="PS51183"/>
    </source>
</evidence>
<dbReference type="Gene3D" id="3.30.40.10">
    <property type="entry name" value="Zinc/RING finger domain, C3HC4 (zinc finger)"/>
    <property type="match status" value="1"/>
</dbReference>
<gene>
    <name evidence="4" type="ORF">FBUS_02452</name>
</gene>
<comment type="caution">
    <text evidence="4">The sequence shown here is derived from an EMBL/GenBank/DDBJ whole genome shotgun (WGS) entry which is preliminary data.</text>
</comment>
<keyword evidence="5" id="KW-1185">Reference proteome</keyword>
<dbReference type="SMART" id="SM00545">
    <property type="entry name" value="JmjN"/>
    <property type="match status" value="1"/>
</dbReference>
<dbReference type="PANTHER" id="PTHR10694:SF7">
    <property type="entry name" value="[HISTONE H3]-TRIMETHYL-L-LYSINE(9) DEMETHYLASE"/>
    <property type="match status" value="1"/>
</dbReference>
<organism evidence="4 5">
    <name type="scientific">Fasciolopsis buskii</name>
    <dbReference type="NCBI Taxonomy" id="27845"/>
    <lineage>
        <taxon>Eukaryota</taxon>
        <taxon>Metazoa</taxon>
        <taxon>Spiralia</taxon>
        <taxon>Lophotrochozoa</taxon>
        <taxon>Platyhelminthes</taxon>
        <taxon>Trematoda</taxon>
        <taxon>Digenea</taxon>
        <taxon>Plagiorchiida</taxon>
        <taxon>Echinostomata</taxon>
        <taxon>Echinostomatoidea</taxon>
        <taxon>Fasciolidae</taxon>
        <taxon>Fasciolopsis</taxon>
    </lineage>
</organism>
<dbReference type="InterPro" id="IPR003349">
    <property type="entry name" value="JmjN"/>
</dbReference>
<evidence type="ECO:0000313" key="5">
    <source>
        <dbReference type="Proteomes" id="UP000728185"/>
    </source>
</evidence>
<dbReference type="PROSITE" id="PS51183">
    <property type="entry name" value="JMJN"/>
    <property type="match status" value="1"/>
</dbReference>
<dbReference type="InterPro" id="IPR003347">
    <property type="entry name" value="JmjC_dom"/>
</dbReference>
<evidence type="ECO:0000313" key="4">
    <source>
        <dbReference type="EMBL" id="KAA0189876.1"/>
    </source>
</evidence>
<dbReference type="AlphaFoldDB" id="A0A8E0VJU8"/>